<name>A0A067QBP1_9AGAM</name>
<evidence type="ECO:0000313" key="2">
    <source>
        <dbReference type="Proteomes" id="UP000027265"/>
    </source>
</evidence>
<sequence length="84" mass="9357">MGAGVTDLCSMDHFQLIGFRTDSDMDNPSMTSCSVPLRLSAPYRLVPAFNCLVSHKNCLVCTYTLCNPCDFNSWRDEEMIIGLS</sequence>
<dbReference type="Proteomes" id="UP000027265">
    <property type="component" value="Unassembled WGS sequence"/>
</dbReference>
<dbReference type="InParanoid" id="A0A067QBP1"/>
<dbReference type="HOGENOM" id="CLU_2527767_0_0_1"/>
<protein>
    <submittedName>
        <fullName evidence="1">Uncharacterized protein</fullName>
    </submittedName>
</protein>
<proteinExistence type="predicted"/>
<keyword evidence="2" id="KW-1185">Reference proteome</keyword>
<organism evidence="1 2">
    <name type="scientific">Jaapia argillacea MUCL 33604</name>
    <dbReference type="NCBI Taxonomy" id="933084"/>
    <lineage>
        <taxon>Eukaryota</taxon>
        <taxon>Fungi</taxon>
        <taxon>Dikarya</taxon>
        <taxon>Basidiomycota</taxon>
        <taxon>Agaricomycotina</taxon>
        <taxon>Agaricomycetes</taxon>
        <taxon>Agaricomycetidae</taxon>
        <taxon>Jaapiales</taxon>
        <taxon>Jaapiaceae</taxon>
        <taxon>Jaapia</taxon>
    </lineage>
</organism>
<dbReference type="EMBL" id="KL197710">
    <property type="protein sequence ID" value="KDQ63580.1"/>
    <property type="molecule type" value="Genomic_DNA"/>
</dbReference>
<gene>
    <name evidence="1" type="ORF">JAAARDRAFT_383386</name>
</gene>
<evidence type="ECO:0000313" key="1">
    <source>
        <dbReference type="EMBL" id="KDQ63580.1"/>
    </source>
</evidence>
<accession>A0A067QBP1</accession>
<reference evidence="2" key="1">
    <citation type="journal article" date="2014" name="Proc. Natl. Acad. Sci. U.S.A.">
        <title>Extensive sampling of basidiomycete genomes demonstrates inadequacy of the white-rot/brown-rot paradigm for wood decay fungi.</title>
        <authorList>
            <person name="Riley R."/>
            <person name="Salamov A.A."/>
            <person name="Brown D.W."/>
            <person name="Nagy L.G."/>
            <person name="Floudas D."/>
            <person name="Held B.W."/>
            <person name="Levasseur A."/>
            <person name="Lombard V."/>
            <person name="Morin E."/>
            <person name="Otillar R."/>
            <person name="Lindquist E.A."/>
            <person name="Sun H."/>
            <person name="LaButti K.M."/>
            <person name="Schmutz J."/>
            <person name="Jabbour D."/>
            <person name="Luo H."/>
            <person name="Baker S.E."/>
            <person name="Pisabarro A.G."/>
            <person name="Walton J.D."/>
            <person name="Blanchette R.A."/>
            <person name="Henrissat B."/>
            <person name="Martin F."/>
            <person name="Cullen D."/>
            <person name="Hibbett D.S."/>
            <person name="Grigoriev I.V."/>
        </authorList>
    </citation>
    <scope>NUCLEOTIDE SEQUENCE [LARGE SCALE GENOMIC DNA]</scope>
    <source>
        <strain evidence="2">MUCL 33604</strain>
    </source>
</reference>
<dbReference type="AlphaFoldDB" id="A0A067QBP1"/>